<organism evidence="5 6">
    <name type="scientific">Colwellia psychrerythraea</name>
    <name type="common">Vibrio psychroerythus</name>
    <dbReference type="NCBI Taxonomy" id="28229"/>
    <lineage>
        <taxon>Bacteria</taxon>
        <taxon>Pseudomonadati</taxon>
        <taxon>Pseudomonadota</taxon>
        <taxon>Gammaproteobacteria</taxon>
        <taxon>Alteromonadales</taxon>
        <taxon>Colwelliaceae</taxon>
        <taxon>Colwellia</taxon>
    </lineage>
</organism>
<proteinExistence type="predicted"/>
<evidence type="ECO:0000256" key="2">
    <source>
        <dbReference type="ARBA" id="ARBA00023110"/>
    </source>
</evidence>
<evidence type="ECO:0000313" key="6">
    <source>
        <dbReference type="Proteomes" id="UP000029843"/>
    </source>
</evidence>
<dbReference type="PATRIC" id="fig|28229.4.peg.881"/>
<sequence length="305" mass="34281">MIAFNLHTLKIDNPAMTVSLKSIMTLTTLFFINACGADNSADSVWRALPLKDTVLLTLPHGKVVIELAPQFSPKHVAQFSQLTQQGFYDQTSFYRVIDGFVAQAGPKDGSKEDRSVPLLAMESEWQTDKKWTYTPVQANDLFAEQTGFKDSFALGYQASKDSNFGKAWLTHCPGTVAMARNNEVDSASSHFYVVIGQAPRYLDGIMTIFGRVVYGMQHIQAIQRTEAVEGDYAVDHRDYTKIVTMQLMSDVAKADRIHIEVENTESTKFAERLVKRKAREGAFFYKKPPPVLDVCQIPIRSRRVK</sequence>
<dbReference type="Pfam" id="PF00160">
    <property type="entry name" value="Pro_isomerase"/>
    <property type="match status" value="1"/>
</dbReference>
<accession>A0A099KVB7</accession>
<feature type="domain" description="PPIase cyclophilin-type" evidence="4">
    <location>
        <begin position="50"/>
        <end position="249"/>
    </location>
</feature>
<dbReference type="RefSeq" id="WP_033092596.1">
    <property type="nucleotide sequence ID" value="NZ_JQED01000005.1"/>
</dbReference>
<dbReference type="PROSITE" id="PS50072">
    <property type="entry name" value="CSA_PPIASE_2"/>
    <property type="match status" value="1"/>
</dbReference>
<evidence type="ECO:0000256" key="3">
    <source>
        <dbReference type="ARBA" id="ARBA00023235"/>
    </source>
</evidence>
<dbReference type="PANTHER" id="PTHR45625">
    <property type="entry name" value="PEPTIDYL-PROLYL CIS-TRANS ISOMERASE-RELATED"/>
    <property type="match status" value="1"/>
</dbReference>
<evidence type="ECO:0000259" key="4">
    <source>
        <dbReference type="PROSITE" id="PS50072"/>
    </source>
</evidence>
<dbReference type="AlphaFoldDB" id="A0A099KVB7"/>
<keyword evidence="3 5" id="KW-0413">Isomerase</keyword>
<dbReference type="Gene3D" id="2.40.100.10">
    <property type="entry name" value="Cyclophilin-like"/>
    <property type="match status" value="1"/>
</dbReference>
<gene>
    <name evidence="5" type="ORF">ND2E_1863</name>
</gene>
<dbReference type="EC" id="5.2.1.8" evidence="1"/>
<dbReference type="InterPro" id="IPR002130">
    <property type="entry name" value="Cyclophilin-type_PPIase_dom"/>
</dbReference>
<dbReference type="Proteomes" id="UP000029843">
    <property type="component" value="Unassembled WGS sequence"/>
</dbReference>
<keyword evidence="2" id="KW-0697">Rotamase</keyword>
<protein>
    <recommendedName>
        <fullName evidence="1">peptidylprolyl isomerase</fullName>
        <ecNumber evidence="1">5.2.1.8</ecNumber>
    </recommendedName>
</protein>
<reference evidence="5 6" key="1">
    <citation type="submission" date="2014-08" db="EMBL/GenBank/DDBJ databases">
        <title>Genomic and Phenotypic Diversity of Colwellia psychrerythraea strains from Disparate Marine Basins.</title>
        <authorList>
            <person name="Techtmann S.M."/>
            <person name="Stelling S.C."/>
            <person name="Utturkar S.M."/>
            <person name="Alshibli N."/>
            <person name="Harris A."/>
            <person name="Brown S.D."/>
            <person name="Hazen T.C."/>
        </authorList>
    </citation>
    <scope>NUCLEOTIDE SEQUENCE [LARGE SCALE GENOMIC DNA]</scope>
    <source>
        <strain evidence="5 6">ND2E</strain>
    </source>
</reference>
<dbReference type="OrthoDB" id="9807797at2"/>
<dbReference type="InterPro" id="IPR044666">
    <property type="entry name" value="Cyclophilin_A-like"/>
</dbReference>
<comment type="caution">
    <text evidence="5">The sequence shown here is derived from an EMBL/GenBank/DDBJ whole genome shotgun (WGS) entry which is preliminary data.</text>
</comment>
<dbReference type="PANTHER" id="PTHR45625:SF4">
    <property type="entry name" value="PEPTIDYLPROLYL ISOMERASE DOMAIN AND WD REPEAT-CONTAINING PROTEIN 1"/>
    <property type="match status" value="1"/>
</dbReference>
<name>A0A099KVB7_COLPS</name>
<dbReference type="EMBL" id="JQED01000005">
    <property type="protein sequence ID" value="KGJ94674.1"/>
    <property type="molecule type" value="Genomic_DNA"/>
</dbReference>
<dbReference type="GO" id="GO:0003755">
    <property type="term" value="F:peptidyl-prolyl cis-trans isomerase activity"/>
    <property type="evidence" value="ECO:0007669"/>
    <property type="project" value="UniProtKB-KW"/>
</dbReference>
<evidence type="ECO:0000313" key="5">
    <source>
        <dbReference type="EMBL" id="KGJ94674.1"/>
    </source>
</evidence>
<dbReference type="InterPro" id="IPR029000">
    <property type="entry name" value="Cyclophilin-like_dom_sf"/>
</dbReference>
<evidence type="ECO:0000256" key="1">
    <source>
        <dbReference type="ARBA" id="ARBA00013194"/>
    </source>
</evidence>
<dbReference type="SUPFAM" id="SSF50891">
    <property type="entry name" value="Cyclophilin-like"/>
    <property type="match status" value="1"/>
</dbReference>